<evidence type="ECO:0000259" key="7">
    <source>
        <dbReference type="Pfam" id="PF00881"/>
    </source>
</evidence>
<dbReference type="CDD" id="cd02140">
    <property type="entry name" value="Frm2-like"/>
    <property type="match status" value="1"/>
</dbReference>
<dbReference type="InterPro" id="IPR033877">
    <property type="entry name" value="Frm2/Hbn1"/>
</dbReference>
<comment type="similarity">
    <text evidence="3">Belongs to the nitroreductase family.</text>
</comment>
<dbReference type="SUPFAM" id="SSF55469">
    <property type="entry name" value="FMN-dependent nitroreductase-like"/>
    <property type="match status" value="1"/>
</dbReference>
<dbReference type="FunFam" id="3.40.109.10:FF:000001">
    <property type="entry name" value="Nitroreductase family"/>
    <property type="match status" value="1"/>
</dbReference>
<keyword evidence="9" id="KW-1185">Reference proteome</keyword>
<evidence type="ECO:0000256" key="3">
    <source>
        <dbReference type="ARBA" id="ARBA00007118"/>
    </source>
</evidence>
<evidence type="ECO:0000256" key="1">
    <source>
        <dbReference type="ARBA" id="ARBA00004123"/>
    </source>
</evidence>
<evidence type="ECO:0000256" key="5">
    <source>
        <dbReference type="ARBA" id="ARBA00023002"/>
    </source>
</evidence>
<evidence type="ECO:0000313" key="9">
    <source>
        <dbReference type="Proteomes" id="UP000653565"/>
    </source>
</evidence>
<dbReference type="InterPro" id="IPR029479">
    <property type="entry name" value="Nitroreductase"/>
</dbReference>
<dbReference type="Proteomes" id="UP000653565">
    <property type="component" value="Unassembled WGS sequence"/>
</dbReference>
<evidence type="ECO:0000313" key="8">
    <source>
        <dbReference type="EMBL" id="KAF4226580.1"/>
    </source>
</evidence>
<dbReference type="InterPro" id="IPR000415">
    <property type="entry name" value="Nitroreductase-like"/>
</dbReference>
<feature type="domain" description="Nitroreductase" evidence="7">
    <location>
        <begin position="9"/>
        <end position="177"/>
    </location>
</feature>
<keyword evidence="4" id="KW-0963">Cytoplasm</keyword>
<evidence type="ECO:0000256" key="6">
    <source>
        <dbReference type="ARBA" id="ARBA00023242"/>
    </source>
</evidence>
<comment type="caution">
    <text evidence="8">The sequence shown here is derived from an EMBL/GenBank/DDBJ whole genome shotgun (WGS) entry which is preliminary data.</text>
</comment>
<dbReference type="Gene3D" id="3.40.109.10">
    <property type="entry name" value="NADH Oxidase"/>
    <property type="match status" value="1"/>
</dbReference>
<organism evidence="8 9">
    <name type="scientific">Aspergillus fumigatiaffinis</name>
    <dbReference type="NCBI Taxonomy" id="340414"/>
    <lineage>
        <taxon>Eukaryota</taxon>
        <taxon>Fungi</taxon>
        <taxon>Dikarya</taxon>
        <taxon>Ascomycota</taxon>
        <taxon>Pezizomycotina</taxon>
        <taxon>Eurotiomycetes</taxon>
        <taxon>Eurotiomycetidae</taxon>
        <taxon>Eurotiales</taxon>
        <taxon>Aspergillaceae</taxon>
        <taxon>Aspergillus</taxon>
        <taxon>Aspergillus subgen. Fumigati</taxon>
    </lineage>
</organism>
<dbReference type="Pfam" id="PF00881">
    <property type="entry name" value="Nitroreductase"/>
    <property type="match status" value="1"/>
</dbReference>
<dbReference type="PANTHER" id="PTHR43035">
    <property type="entry name" value="FATTY ACID REPRESSION MUTANT PROTEIN 2-RELATED"/>
    <property type="match status" value="1"/>
</dbReference>
<gene>
    <name evidence="8" type="ORF">CNMCM6805_004377</name>
</gene>
<comment type="subcellular location">
    <subcellularLocation>
        <location evidence="2">Cytoplasm</location>
    </subcellularLocation>
    <subcellularLocation>
        <location evidence="1">Nucleus</location>
    </subcellularLocation>
</comment>
<evidence type="ECO:0000256" key="4">
    <source>
        <dbReference type="ARBA" id="ARBA00022490"/>
    </source>
</evidence>
<dbReference type="OrthoDB" id="2138173at2759"/>
<reference evidence="8" key="2">
    <citation type="submission" date="2020-04" db="EMBL/GenBank/DDBJ databases">
        <authorList>
            <person name="Santos R.A.C."/>
            <person name="Steenwyk J.L."/>
            <person name="Rivero-Menendez O."/>
            <person name="Mead M.E."/>
            <person name="Silva L.P."/>
            <person name="Bastos R.W."/>
            <person name="Alastruey-Izquierdo A."/>
            <person name="Goldman G.H."/>
            <person name="Rokas A."/>
        </authorList>
    </citation>
    <scope>NUCLEOTIDE SEQUENCE</scope>
    <source>
        <strain evidence="8">CNM-CM6805</strain>
    </source>
</reference>
<accession>A0A8H4EFR4</accession>
<dbReference type="AlphaFoldDB" id="A0A8H4EFR4"/>
<sequence>MAEQYVQLISQRRTYYSLSDASPIPDHQIIQTVQDVIRYSPSSLNGRTSRVVVLLADEHRKLWDMALNILSSVLPAEQWIIYEKKLNDRKAAYGTLLLYEDRTVLHSLETRVPLFAGYINQFSEHNHAILAFNLWTALEMYGFGANLQHFNPYLDASIAAEWKVPPLWTLKAQLVFGTPTASPDPNKEYGDVAERVLTYGQK</sequence>
<proteinExistence type="inferred from homology"/>
<reference evidence="8" key="1">
    <citation type="journal article" date="2020" name="bioRxiv">
        <title>Genomic and phenotypic heterogeneity of clinical isolates of the human pathogens Aspergillus fumigatus, Aspergillus lentulus and Aspergillus fumigatiaffinis.</title>
        <authorList>
            <person name="dos Santos R.A.C."/>
            <person name="Steenwyk J.L."/>
            <person name="Rivero-Menendez O."/>
            <person name="Mead M.E."/>
            <person name="Silva L.P."/>
            <person name="Bastos R.W."/>
            <person name="Alastruey-Izquierdo A."/>
            <person name="Goldman G.H."/>
            <person name="Rokas A."/>
        </authorList>
    </citation>
    <scope>NUCLEOTIDE SEQUENCE</scope>
    <source>
        <strain evidence="8">CNM-CM6805</strain>
    </source>
</reference>
<dbReference type="GO" id="GO:0005634">
    <property type="term" value="C:nucleus"/>
    <property type="evidence" value="ECO:0007669"/>
    <property type="project" value="UniProtKB-SubCell"/>
</dbReference>
<keyword evidence="6" id="KW-0539">Nucleus</keyword>
<dbReference type="PANTHER" id="PTHR43035:SF1">
    <property type="entry name" value="FATTY ACID REPRESSION MUTANT PROTEIN 2-RELATED"/>
    <property type="match status" value="1"/>
</dbReference>
<keyword evidence="5" id="KW-0560">Oxidoreductase</keyword>
<dbReference type="EMBL" id="JAAAPX010000232">
    <property type="protein sequence ID" value="KAF4226580.1"/>
    <property type="molecule type" value="Genomic_DNA"/>
</dbReference>
<name>A0A8H4EFR4_9EURO</name>
<dbReference type="GO" id="GO:0005737">
    <property type="term" value="C:cytoplasm"/>
    <property type="evidence" value="ECO:0007669"/>
    <property type="project" value="UniProtKB-SubCell"/>
</dbReference>
<protein>
    <recommendedName>
        <fullName evidence="7">Nitroreductase domain-containing protein</fullName>
    </recommendedName>
</protein>
<dbReference type="GO" id="GO:0034599">
    <property type="term" value="P:cellular response to oxidative stress"/>
    <property type="evidence" value="ECO:0007669"/>
    <property type="project" value="InterPro"/>
</dbReference>
<evidence type="ECO:0000256" key="2">
    <source>
        <dbReference type="ARBA" id="ARBA00004496"/>
    </source>
</evidence>
<dbReference type="GO" id="GO:0016491">
    <property type="term" value="F:oxidoreductase activity"/>
    <property type="evidence" value="ECO:0007669"/>
    <property type="project" value="UniProtKB-KW"/>
</dbReference>